<comment type="caution">
    <text evidence="2">The sequence shown here is derived from an EMBL/GenBank/DDBJ whole genome shotgun (WGS) entry which is preliminary data.</text>
</comment>
<keyword evidence="3" id="KW-1185">Reference proteome</keyword>
<name>A0A9P4HWZ1_9PEZI</name>
<accession>A0A9P4HWZ1</accession>
<dbReference type="AlphaFoldDB" id="A0A9P4HWZ1"/>
<dbReference type="EMBL" id="ML978718">
    <property type="protein sequence ID" value="KAF2087986.1"/>
    <property type="molecule type" value="Genomic_DNA"/>
</dbReference>
<feature type="compositionally biased region" description="Low complexity" evidence="1">
    <location>
        <begin position="174"/>
        <end position="196"/>
    </location>
</feature>
<sequence>MVFLPSPDDMFREFTRKNVDVSNGRAAQMGKPSKEQLVAIQRMKDNSVADYFEHLCNIEQKDVYLTFLDLTVCFPEHLKTMEVTFGQAISMDTTKTFEQRMAEQVVFVSVIVPVPGAEPRVLLQGGKEKEMEKAAISFIKAVNLEMEKHIQAQEKAGGSGGSDGTGGDRDGAESTRTTATAATTTSTSPFPPRSSSLSYGTRAVEGWSPLH</sequence>
<evidence type="ECO:0000313" key="2">
    <source>
        <dbReference type="EMBL" id="KAF2087986.1"/>
    </source>
</evidence>
<feature type="region of interest" description="Disordered" evidence="1">
    <location>
        <begin position="153"/>
        <end position="211"/>
    </location>
</feature>
<dbReference type="Proteomes" id="UP000799776">
    <property type="component" value="Unassembled WGS sequence"/>
</dbReference>
<evidence type="ECO:0000256" key="1">
    <source>
        <dbReference type="SAM" id="MobiDB-lite"/>
    </source>
</evidence>
<organism evidence="2 3">
    <name type="scientific">Saccharata proteae CBS 121410</name>
    <dbReference type="NCBI Taxonomy" id="1314787"/>
    <lineage>
        <taxon>Eukaryota</taxon>
        <taxon>Fungi</taxon>
        <taxon>Dikarya</taxon>
        <taxon>Ascomycota</taxon>
        <taxon>Pezizomycotina</taxon>
        <taxon>Dothideomycetes</taxon>
        <taxon>Dothideomycetes incertae sedis</taxon>
        <taxon>Botryosphaeriales</taxon>
        <taxon>Saccharataceae</taxon>
        <taxon>Saccharata</taxon>
    </lineage>
</organism>
<gene>
    <name evidence="2" type="ORF">K490DRAFT_65266</name>
</gene>
<reference evidence="2" key="1">
    <citation type="journal article" date="2020" name="Stud. Mycol.">
        <title>101 Dothideomycetes genomes: a test case for predicting lifestyles and emergence of pathogens.</title>
        <authorList>
            <person name="Haridas S."/>
            <person name="Albert R."/>
            <person name="Binder M."/>
            <person name="Bloem J."/>
            <person name="Labutti K."/>
            <person name="Salamov A."/>
            <person name="Andreopoulos B."/>
            <person name="Baker S."/>
            <person name="Barry K."/>
            <person name="Bills G."/>
            <person name="Bluhm B."/>
            <person name="Cannon C."/>
            <person name="Castanera R."/>
            <person name="Culley D."/>
            <person name="Daum C."/>
            <person name="Ezra D."/>
            <person name="Gonzalez J."/>
            <person name="Henrissat B."/>
            <person name="Kuo A."/>
            <person name="Liang C."/>
            <person name="Lipzen A."/>
            <person name="Lutzoni F."/>
            <person name="Magnuson J."/>
            <person name="Mondo S."/>
            <person name="Nolan M."/>
            <person name="Ohm R."/>
            <person name="Pangilinan J."/>
            <person name="Park H.-J."/>
            <person name="Ramirez L."/>
            <person name="Alfaro M."/>
            <person name="Sun H."/>
            <person name="Tritt A."/>
            <person name="Yoshinaga Y."/>
            <person name="Zwiers L.-H."/>
            <person name="Turgeon B."/>
            <person name="Goodwin S."/>
            <person name="Spatafora J."/>
            <person name="Crous P."/>
            <person name="Grigoriev I."/>
        </authorList>
    </citation>
    <scope>NUCLEOTIDE SEQUENCE</scope>
    <source>
        <strain evidence="2">CBS 121410</strain>
    </source>
</reference>
<proteinExistence type="predicted"/>
<protein>
    <submittedName>
        <fullName evidence="2">Uncharacterized protein</fullName>
    </submittedName>
</protein>
<evidence type="ECO:0000313" key="3">
    <source>
        <dbReference type="Proteomes" id="UP000799776"/>
    </source>
</evidence>